<dbReference type="KEGG" id="nbv:T478_1070"/>
<dbReference type="Proteomes" id="UP000241022">
    <property type="component" value="Unassembled WGS sequence"/>
</dbReference>
<dbReference type="RefSeq" id="WP_048105718.1">
    <property type="nucleotide sequence ID" value="NZ_CP007026.1"/>
</dbReference>
<dbReference type="EMBL" id="LXWN01000001">
    <property type="protein sequence ID" value="PTL88279.1"/>
    <property type="molecule type" value="Genomic_DNA"/>
</dbReference>
<accession>A0A0A7V2G0</accession>
<evidence type="ECO:0000313" key="2">
    <source>
        <dbReference type="EMBL" id="PTL88279.1"/>
    </source>
</evidence>
<evidence type="ECO:0000313" key="4">
    <source>
        <dbReference type="Proteomes" id="UP000241022"/>
    </source>
</evidence>
<dbReference type="GeneID" id="24816954"/>
<evidence type="ECO:0000313" key="1">
    <source>
        <dbReference type="EMBL" id="AJA93217.1"/>
    </source>
</evidence>
<reference evidence="2" key="2">
    <citation type="submission" date="2016-05" db="EMBL/GenBank/DDBJ databases">
        <authorList>
            <person name="Lavstsen T."/>
            <person name="Jespersen J.S."/>
        </authorList>
    </citation>
    <scope>NUCLEOTIDE SEQUENCE [LARGE SCALE GENOMIC DNA]</scope>
    <source>
        <strain evidence="2">U25</strain>
    </source>
</reference>
<name>A0A0A7V2G0_9ARCH</name>
<dbReference type="STRING" id="1410606.T478_1070"/>
<evidence type="ECO:0000313" key="3">
    <source>
        <dbReference type="Proteomes" id="UP000030944"/>
    </source>
</evidence>
<protein>
    <submittedName>
        <fullName evidence="1">Uncharacterized protein</fullName>
    </submittedName>
</protein>
<dbReference type="HOGENOM" id="CLU_1792029_0_0_2"/>
<reference evidence="1 3" key="1">
    <citation type="journal article" date="2015" name="Proc. Natl. Acad. Sci. U.S.A.">
        <title>Genomic and proteomic characterization of "Candidatus Nitrosopelagicus brevis": An ammonia-oxidizing archaeon from the open ocean.</title>
        <authorList>
            <person name="Santoro A.E."/>
            <person name="Dupont C.L."/>
            <person name="Richter R.A."/>
            <person name="Craig M.T."/>
            <person name="Carini P."/>
            <person name="McIlvin M.R."/>
            <person name="Yang Y."/>
            <person name="Orsi W.D."/>
            <person name="Moran D.M."/>
            <person name="Saito M.A."/>
        </authorList>
    </citation>
    <scope>NUCLEOTIDE SEQUENCE [LARGE SCALE GENOMIC DNA]</scope>
    <source>
        <strain evidence="1">CN25</strain>
        <strain evidence="3">V2</strain>
    </source>
</reference>
<dbReference type="EMBL" id="CP007026">
    <property type="protein sequence ID" value="AJA93217.1"/>
    <property type="molecule type" value="Genomic_DNA"/>
</dbReference>
<dbReference type="Proteomes" id="UP000030944">
    <property type="component" value="Chromosome"/>
</dbReference>
<gene>
    <name evidence="2" type="ORF">A7X95_03195</name>
    <name evidence="1" type="ORF">T478_1070</name>
</gene>
<keyword evidence="4" id="KW-1185">Reference proteome</keyword>
<organism evidence="1 3">
    <name type="scientific">Candidatus Nitrosopelagicus brevis</name>
    <dbReference type="NCBI Taxonomy" id="1410606"/>
    <lineage>
        <taxon>Archaea</taxon>
        <taxon>Nitrososphaerota</taxon>
    </lineage>
</organism>
<dbReference type="OrthoDB" id="2856at2157"/>
<sequence>MDVANSLKLLDSEFEKFQKIIDSMPKNSEKMIPDIVSLYFQATMVETLSKKLTQDISESKQQTHLEKINKIQKYVYENFSKSLHPVILSQLVNSIQKSTNDLKLLGQNSEAKTKEIIENEARLYKELRELMSTKEFVKQYDSGIKDD</sequence>
<proteinExistence type="predicted"/>
<reference evidence="2 4" key="3">
    <citation type="submission" date="2018-04" db="EMBL/GenBank/DDBJ databases">
        <title>Transcriptomics of ammonia oxidizing archaea.</title>
        <authorList>
            <person name="Carini P."/>
        </authorList>
    </citation>
    <scope>NUCLEOTIDE SEQUENCE [LARGE SCALE GENOMIC DNA]</scope>
    <source>
        <strain evidence="2 4">U25</strain>
    </source>
</reference>
<dbReference type="AlphaFoldDB" id="A0A0A7V2G0"/>